<reference evidence="2" key="1">
    <citation type="journal article" date="2021" name="PLoS Genet.">
        <title>Mobile Type VI secretion system loci of the gut Bacteroidales display extensive intra-ecosystem transfer, multi-species spread and geographical clustering.</title>
        <authorList>
            <person name="Garcia-Bayona L."/>
            <person name="Coyne M.J."/>
            <person name="Comstock L.E."/>
        </authorList>
    </citation>
    <scope>NUCLEOTIDE SEQUENCE</scope>
    <source>
        <strain evidence="2">CL11T00C20</strain>
    </source>
</reference>
<feature type="region of interest" description="Disordered" evidence="1">
    <location>
        <begin position="16"/>
        <end position="43"/>
    </location>
</feature>
<protein>
    <submittedName>
        <fullName evidence="2">Uncharacterized protein</fullName>
    </submittedName>
</protein>
<evidence type="ECO:0000313" key="2">
    <source>
        <dbReference type="EMBL" id="QUT44215.1"/>
    </source>
</evidence>
<dbReference type="EMBL" id="CP072227">
    <property type="protein sequence ID" value="QUT44215.1"/>
    <property type="molecule type" value="Genomic_DNA"/>
</dbReference>
<accession>A0A975Q5C3</accession>
<sequence>MQKVIRILQLRIFGDEGERSTSSREVSPASPSQSPASEGARRTAVTSGLTCSVPFTKSGPVGSLVRTLVASSRWYSPARRLTWDVSPLCSERISLYTASGRNTSSRPSAGILSVKDIPSSRCLFRLVPSVPRTGGTGYGLLPTPMARDCSPRGANSLQKGLPEIIREMLLPTPTATEIHHRQRVERWKSQGRTSMHGAEDGEKNPNGLTDFLDFYGLLPTPTARDWKGAPTLEHFARKGKNPQQGSLPDFFAQAGRSFQLNPLFVAEMMGFPVNWTVLPFLPGGSSPSRDTGTPSSPR</sequence>
<evidence type="ECO:0000313" key="3">
    <source>
        <dbReference type="Proteomes" id="UP000679226"/>
    </source>
</evidence>
<dbReference type="KEGG" id="beg:INE88_01005"/>
<dbReference type="AlphaFoldDB" id="A0A975Q5C3"/>
<proteinExistence type="predicted"/>
<evidence type="ECO:0000256" key="1">
    <source>
        <dbReference type="SAM" id="MobiDB-lite"/>
    </source>
</evidence>
<organism evidence="2 3">
    <name type="scientific">Bacteroides eggerthii</name>
    <dbReference type="NCBI Taxonomy" id="28111"/>
    <lineage>
        <taxon>Bacteria</taxon>
        <taxon>Pseudomonadati</taxon>
        <taxon>Bacteroidota</taxon>
        <taxon>Bacteroidia</taxon>
        <taxon>Bacteroidales</taxon>
        <taxon>Bacteroidaceae</taxon>
        <taxon>Bacteroides</taxon>
    </lineage>
</organism>
<name>A0A975Q5C3_9BACE</name>
<dbReference type="Proteomes" id="UP000679226">
    <property type="component" value="Chromosome"/>
</dbReference>
<feature type="compositionally biased region" description="Low complexity" evidence="1">
    <location>
        <begin position="27"/>
        <end position="37"/>
    </location>
</feature>
<feature type="region of interest" description="Disordered" evidence="1">
    <location>
        <begin position="184"/>
        <end position="205"/>
    </location>
</feature>
<gene>
    <name evidence="2" type="ORF">INE88_01005</name>
</gene>